<protein>
    <submittedName>
        <fullName evidence="2">Uncharacterized protein</fullName>
    </submittedName>
</protein>
<proteinExistence type="predicted"/>
<sequence>MYTGLPPLSRPSSLRLPRLASSLYPFRFASERWTFLRHRGQKWLGDVLIESYQRMLRAPGMGAARSSIRWIFSRVLSIARGLRLVKSSLSLASSDGDKNDDIELNGPGLPTSMPDEVIRPTSPFARVSRALEAVVPSPSIDAAFSPASSPIPPSISETPMTPTTPQPTSPGKQLWRNAFRAVRMRSAVSSNLARATARAEPLRRRTASSSGGTDPNGKPEISFKALLMRSRVSALAPRLKSLEPVHEYGAHQALVRHLQSLRMASLGDVEASVMWWFPF</sequence>
<dbReference type="Proteomes" id="UP001437256">
    <property type="component" value="Unassembled WGS sequence"/>
</dbReference>
<evidence type="ECO:0000313" key="3">
    <source>
        <dbReference type="Proteomes" id="UP001437256"/>
    </source>
</evidence>
<dbReference type="EMBL" id="JBBXMP010000013">
    <property type="protein sequence ID" value="KAL0069208.1"/>
    <property type="molecule type" value="Genomic_DNA"/>
</dbReference>
<reference evidence="2 3" key="1">
    <citation type="submission" date="2024-05" db="EMBL/GenBank/DDBJ databases">
        <title>A draft genome resource for the thread blight pathogen Marasmius tenuissimus strain MS-2.</title>
        <authorList>
            <person name="Yulfo-Soto G.E."/>
            <person name="Baruah I.K."/>
            <person name="Amoako-Attah I."/>
            <person name="Bukari Y."/>
            <person name="Meinhardt L.W."/>
            <person name="Bailey B.A."/>
            <person name="Cohen S.P."/>
        </authorList>
    </citation>
    <scope>NUCLEOTIDE SEQUENCE [LARGE SCALE GENOMIC DNA]</scope>
    <source>
        <strain evidence="2 3">MS-2</strain>
    </source>
</reference>
<accession>A0ABR3A6D2</accession>
<name>A0ABR3A6D2_9AGAR</name>
<feature type="region of interest" description="Disordered" evidence="1">
    <location>
        <begin position="192"/>
        <end position="220"/>
    </location>
</feature>
<feature type="region of interest" description="Disordered" evidence="1">
    <location>
        <begin position="145"/>
        <end position="172"/>
    </location>
</feature>
<gene>
    <name evidence="2" type="ORF">AAF712_003571</name>
</gene>
<evidence type="ECO:0000256" key="1">
    <source>
        <dbReference type="SAM" id="MobiDB-lite"/>
    </source>
</evidence>
<keyword evidence="3" id="KW-1185">Reference proteome</keyword>
<evidence type="ECO:0000313" key="2">
    <source>
        <dbReference type="EMBL" id="KAL0069208.1"/>
    </source>
</evidence>
<organism evidence="2 3">
    <name type="scientific">Marasmius tenuissimus</name>
    <dbReference type="NCBI Taxonomy" id="585030"/>
    <lineage>
        <taxon>Eukaryota</taxon>
        <taxon>Fungi</taxon>
        <taxon>Dikarya</taxon>
        <taxon>Basidiomycota</taxon>
        <taxon>Agaricomycotina</taxon>
        <taxon>Agaricomycetes</taxon>
        <taxon>Agaricomycetidae</taxon>
        <taxon>Agaricales</taxon>
        <taxon>Marasmiineae</taxon>
        <taxon>Marasmiaceae</taxon>
        <taxon>Marasmius</taxon>
    </lineage>
</organism>
<feature type="compositionally biased region" description="Low complexity" evidence="1">
    <location>
        <begin position="145"/>
        <end position="161"/>
    </location>
</feature>
<comment type="caution">
    <text evidence="2">The sequence shown here is derived from an EMBL/GenBank/DDBJ whole genome shotgun (WGS) entry which is preliminary data.</text>
</comment>